<evidence type="ECO:0000313" key="3">
    <source>
        <dbReference type="EMBL" id="KAF6746823.1"/>
    </source>
</evidence>
<evidence type="ECO:0000259" key="2">
    <source>
        <dbReference type="Pfam" id="PF25534"/>
    </source>
</evidence>
<feature type="domain" description="DUF7918" evidence="2">
    <location>
        <begin position="7"/>
        <end position="156"/>
    </location>
</feature>
<feature type="compositionally biased region" description="Polar residues" evidence="1">
    <location>
        <begin position="319"/>
        <end position="337"/>
    </location>
</feature>
<feature type="compositionally biased region" description="Basic and acidic residues" evidence="1">
    <location>
        <begin position="418"/>
        <end position="427"/>
    </location>
</feature>
<feature type="compositionally biased region" description="Polar residues" evidence="1">
    <location>
        <begin position="526"/>
        <end position="536"/>
    </location>
</feature>
<evidence type="ECO:0000313" key="4">
    <source>
        <dbReference type="Proteomes" id="UP000521943"/>
    </source>
</evidence>
<evidence type="ECO:0000256" key="1">
    <source>
        <dbReference type="SAM" id="MobiDB-lite"/>
    </source>
</evidence>
<dbReference type="OrthoDB" id="3364132at2759"/>
<accession>A0A8H6LWS1</accession>
<organism evidence="3 4">
    <name type="scientific">Ephemerocybe angulata</name>
    <dbReference type="NCBI Taxonomy" id="980116"/>
    <lineage>
        <taxon>Eukaryota</taxon>
        <taxon>Fungi</taxon>
        <taxon>Dikarya</taxon>
        <taxon>Basidiomycota</taxon>
        <taxon>Agaricomycotina</taxon>
        <taxon>Agaricomycetes</taxon>
        <taxon>Agaricomycetidae</taxon>
        <taxon>Agaricales</taxon>
        <taxon>Agaricineae</taxon>
        <taxon>Psathyrellaceae</taxon>
        <taxon>Ephemerocybe</taxon>
    </lineage>
</organism>
<feature type="region of interest" description="Disordered" evidence="1">
    <location>
        <begin position="281"/>
        <end position="572"/>
    </location>
</feature>
<feature type="compositionally biased region" description="Basic and acidic residues" evidence="1">
    <location>
        <begin position="486"/>
        <end position="506"/>
    </location>
</feature>
<dbReference type="EMBL" id="JACGCI010000088">
    <property type="protein sequence ID" value="KAF6746823.1"/>
    <property type="molecule type" value="Genomic_DNA"/>
</dbReference>
<name>A0A8H6LWS1_9AGAR</name>
<keyword evidence="4" id="KW-1185">Reference proteome</keyword>
<dbReference type="InterPro" id="IPR057678">
    <property type="entry name" value="DUF7918"/>
</dbReference>
<comment type="caution">
    <text evidence="3">The sequence shown here is derived from an EMBL/GenBank/DDBJ whole genome shotgun (WGS) entry which is preliminary data.</text>
</comment>
<protein>
    <recommendedName>
        <fullName evidence="2">DUF7918 domain-containing protein</fullName>
    </recommendedName>
</protein>
<dbReference type="Proteomes" id="UP000521943">
    <property type="component" value="Unassembled WGS sequence"/>
</dbReference>
<dbReference type="AlphaFoldDB" id="A0A8H6LWS1"/>
<dbReference type="Pfam" id="PF25534">
    <property type="entry name" value="DUF7918"/>
    <property type="match status" value="1"/>
</dbReference>
<reference evidence="3 4" key="1">
    <citation type="submission" date="2020-07" db="EMBL/GenBank/DDBJ databases">
        <title>Comparative genomics of pyrophilous fungi reveals a link between fire events and developmental genes.</title>
        <authorList>
            <consortium name="DOE Joint Genome Institute"/>
            <person name="Steindorff A.S."/>
            <person name="Carver A."/>
            <person name="Calhoun S."/>
            <person name="Stillman K."/>
            <person name="Liu H."/>
            <person name="Lipzen A."/>
            <person name="Pangilinan J."/>
            <person name="Labutti K."/>
            <person name="Bruns T.D."/>
            <person name="Grigoriev I.V."/>
        </authorList>
    </citation>
    <scope>NUCLEOTIDE SEQUENCE [LARGE SCALE GENOMIC DNA]</scope>
    <source>
        <strain evidence="3 4">CBS 144469</strain>
    </source>
</reference>
<gene>
    <name evidence="3" type="ORF">DFP72DRAFT_921797</name>
</gene>
<sequence>MPKSPQGVEAWIEVDGKRVDEYRIKQKRRKGQRKPIECYIPCEAGKRFQVVCSLPPSLVKKGMHMITVEMDGFYVYVPNNDVEKNASASEMTTLRFEEGISCRCMRPFPSLAARAALEKNEKVKTNFAALEIGWCSVKCEAVRQTFHFEALEITDDDAYIDKPTCEYGIIGLRIYSVAQFSEVVTRTETGAGAGLSTGWFSPDTITLAKIPVPEDEERDPEGLHIHESAKNDLTHGIAHGVERPNTKRVVNLKPEGIDSICNFFFHYRHMELLKANGIAPSKEATASTSPDVARPRKRQQKAADSRDKSASIPRKLSLRSATRNGRQPSSSNHTGGSSMDDGGTNGEKVGSADEGPEEEQSPLTNAGNAVGADGGELENPQLNIDTGSGPSHEARGDQFVEQMQEDAVNEAGQSQVRPDGDVGVVKEEEGEPVPRLPSTQGQGRGEDINEHSPRDRHSGEALSGISSREAKIRKLEEKLNRRKLKVERDQDRLDELKRSQMEDGRRASGSHTSEGTRAEVARAASSHPSTSGSNSVKRGAESIDTGTQAPKRAKRQPTSAPIPEGVIDLTLD</sequence>
<feature type="compositionally biased region" description="Basic and acidic residues" evidence="1">
    <location>
        <begin position="468"/>
        <end position="479"/>
    </location>
</feature>
<feature type="compositionally biased region" description="Polar residues" evidence="1">
    <location>
        <begin position="380"/>
        <end position="389"/>
    </location>
</feature>
<feature type="compositionally biased region" description="Basic and acidic residues" evidence="1">
    <location>
        <begin position="444"/>
        <end position="459"/>
    </location>
</feature>
<proteinExistence type="predicted"/>